<feature type="transmembrane region" description="Helical" evidence="7">
    <location>
        <begin position="162"/>
        <end position="179"/>
    </location>
</feature>
<dbReference type="EMBL" id="BANB01000411">
    <property type="protein sequence ID" value="GAN77670.1"/>
    <property type="molecule type" value="Genomic_DNA"/>
</dbReference>
<dbReference type="GO" id="GO:0030091">
    <property type="term" value="P:protein repair"/>
    <property type="evidence" value="ECO:0007669"/>
    <property type="project" value="UniProtKB-UniRule"/>
</dbReference>
<dbReference type="GO" id="GO:0016679">
    <property type="term" value="F:oxidoreductase activity, acting on diphenols and related substances as donors"/>
    <property type="evidence" value="ECO:0007669"/>
    <property type="project" value="TreeGrafter"/>
</dbReference>
<feature type="transmembrane region" description="Helical" evidence="7">
    <location>
        <begin position="256"/>
        <end position="275"/>
    </location>
</feature>
<keyword evidence="7" id="KW-0285">Flavoprotein</keyword>
<evidence type="ECO:0000256" key="5">
    <source>
        <dbReference type="ARBA" id="ARBA00023004"/>
    </source>
</evidence>
<evidence type="ECO:0000313" key="10">
    <source>
        <dbReference type="Proteomes" id="UP000032680"/>
    </source>
</evidence>
<keyword evidence="2 7" id="KW-0813">Transport</keyword>
<keyword evidence="7" id="KW-0349">Heme</keyword>
<comment type="subunit">
    <text evidence="7">Heterodimer of a catalytic subunit (MsrP) and a heme-binding subunit (MsrQ).</text>
</comment>
<organism evidence="9 10">
    <name type="scientific">Acidisphaera rubrifaciens HS-AP3</name>
    <dbReference type="NCBI Taxonomy" id="1231350"/>
    <lineage>
        <taxon>Bacteria</taxon>
        <taxon>Pseudomonadati</taxon>
        <taxon>Pseudomonadota</taxon>
        <taxon>Alphaproteobacteria</taxon>
        <taxon>Acetobacterales</taxon>
        <taxon>Acetobacteraceae</taxon>
        <taxon>Acidisphaera</taxon>
    </lineage>
</organism>
<feature type="transmembrane region" description="Helical" evidence="7">
    <location>
        <begin position="127"/>
        <end position="150"/>
    </location>
</feature>
<keyword evidence="6 7" id="KW-0472">Membrane</keyword>
<dbReference type="GO" id="GO:0005886">
    <property type="term" value="C:plasma membrane"/>
    <property type="evidence" value="ECO:0007669"/>
    <property type="project" value="UniProtKB-SubCell"/>
</dbReference>
<accession>A0A0D6P7E1</accession>
<comment type="similarity">
    <text evidence="7">Belongs to the MsrQ family.</text>
</comment>
<keyword evidence="10" id="KW-1185">Reference proteome</keyword>
<feature type="transmembrane region" description="Helical" evidence="7">
    <location>
        <begin position="94"/>
        <end position="115"/>
    </location>
</feature>
<keyword evidence="5 7" id="KW-0408">Iron</keyword>
<name>A0A0D6P7E1_9PROT</name>
<evidence type="ECO:0000256" key="6">
    <source>
        <dbReference type="ARBA" id="ARBA00023136"/>
    </source>
</evidence>
<evidence type="ECO:0000259" key="8">
    <source>
        <dbReference type="Pfam" id="PF01794"/>
    </source>
</evidence>
<keyword evidence="7" id="KW-0249">Electron transport</keyword>
<evidence type="ECO:0000256" key="2">
    <source>
        <dbReference type="ARBA" id="ARBA00022448"/>
    </source>
</evidence>
<dbReference type="GO" id="GO:0020037">
    <property type="term" value="F:heme binding"/>
    <property type="evidence" value="ECO:0007669"/>
    <property type="project" value="UniProtKB-UniRule"/>
</dbReference>
<evidence type="ECO:0000313" key="9">
    <source>
        <dbReference type="EMBL" id="GAN77670.1"/>
    </source>
</evidence>
<evidence type="ECO:0000256" key="7">
    <source>
        <dbReference type="HAMAP-Rule" id="MF_01207"/>
    </source>
</evidence>
<dbReference type="HAMAP" id="MF_01207">
    <property type="entry name" value="MsrQ"/>
    <property type="match status" value="1"/>
</dbReference>
<dbReference type="OrthoDB" id="9788328at2"/>
<dbReference type="GO" id="GO:0009055">
    <property type="term" value="F:electron transfer activity"/>
    <property type="evidence" value="ECO:0007669"/>
    <property type="project" value="UniProtKB-UniRule"/>
</dbReference>
<comment type="caution">
    <text evidence="7">Lacks conserved residue(s) required for the propagation of feature annotation.</text>
</comment>
<comment type="cofactor">
    <cofactor evidence="7">
        <name>heme b</name>
        <dbReference type="ChEBI" id="CHEBI:60344"/>
    </cofactor>
    <text evidence="7">Binds 1 heme b (iron(II)-protoporphyrin IX) group per subunit.</text>
</comment>
<evidence type="ECO:0000256" key="4">
    <source>
        <dbReference type="ARBA" id="ARBA00022989"/>
    </source>
</evidence>
<feature type="transmembrane region" description="Helical" evidence="7">
    <location>
        <begin position="64"/>
        <end position="82"/>
    </location>
</feature>
<comment type="function">
    <text evidence="7">Part of the MsrPQ system that repairs oxidized periplasmic proteins containing methionine sulfoxide residues (Met-O), using respiratory chain electrons. Thus protects these proteins from oxidative-stress damage caused by reactive species of oxygen and chlorine generated by the host defense mechanisms. MsrPQ is essential for the maintenance of envelope integrity under bleach stress, rescuing a wide series of structurally unrelated periplasmic proteins from methionine oxidation. MsrQ provides electrons for reduction to the reductase catalytic subunit MsrP, using the quinone pool of the respiratory chain.</text>
</comment>
<keyword evidence="4 7" id="KW-1133">Transmembrane helix</keyword>
<keyword evidence="7" id="KW-0479">Metal-binding</keyword>
<feature type="transmembrane region" description="Helical" evidence="7">
    <location>
        <begin position="213"/>
        <end position="236"/>
    </location>
</feature>
<evidence type="ECO:0000256" key="1">
    <source>
        <dbReference type="ARBA" id="ARBA00004141"/>
    </source>
</evidence>
<dbReference type="Proteomes" id="UP000032680">
    <property type="component" value="Unassembled WGS sequence"/>
</dbReference>
<dbReference type="GO" id="GO:0046872">
    <property type="term" value="F:metal ion binding"/>
    <property type="evidence" value="ECO:0007669"/>
    <property type="project" value="UniProtKB-KW"/>
</dbReference>
<keyword evidence="7" id="KW-0288">FMN</keyword>
<keyword evidence="3 7" id="KW-0812">Transmembrane</keyword>
<sequence>MTQTATLPWTQYLPWTDRRGRLARIKLAAFALAVAPGLVLAAQWAGGALGARPLNAVIHGTGLWAIRFLLVSLAVTPARFVFDAPKVFTVRRMLGLTALAYALIHLGLYVGYQGFDLVKVGSEIVRRVYLTIGFAALLGLVALGVTSTDAMMRRLGKRWKRLHRLVYGLAVLGLLHHFMQAKADVSPAVLVAGFYVWLMLYRALPVRLRINPAALIGLAVAASAGAMAIEFAWYGLATRINPWRVLDANFAFAYGIRPAVWVGIVGLGIAAFVAVRRAVALLAVRRAASPAA</sequence>
<comment type="cofactor">
    <cofactor evidence="7">
        <name>FMN</name>
        <dbReference type="ChEBI" id="CHEBI:58210"/>
    </cofactor>
    <text evidence="7">Binds 1 FMN per subunit.</text>
</comment>
<keyword evidence="7" id="KW-1003">Cell membrane</keyword>
<feature type="transmembrane region" description="Helical" evidence="7">
    <location>
        <begin position="185"/>
        <end position="201"/>
    </location>
</feature>
<dbReference type="RefSeq" id="WP_048861860.1">
    <property type="nucleotide sequence ID" value="NZ_BANB01000411.1"/>
</dbReference>
<evidence type="ECO:0000256" key="3">
    <source>
        <dbReference type="ARBA" id="ARBA00022692"/>
    </source>
</evidence>
<dbReference type="AlphaFoldDB" id="A0A0D6P7E1"/>
<comment type="caution">
    <text evidence="9">The sequence shown here is derived from an EMBL/GenBank/DDBJ whole genome shotgun (WGS) entry which is preliminary data.</text>
</comment>
<feature type="transmembrane region" description="Helical" evidence="7">
    <location>
        <begin position="27"/>
        <end position="44"/>
    </location>
</feature>
<reference evidence="9 10" key="1">
    <citation type="submission" date="2012-11" db="EMBL/GenBank/DDBJ databases">
        <title>Whole genome sequence of Acidisphaera rubrifaciens HS-AP3.</title>
        <authorList>
            <person name="Azuma Y."/>
            <person name="Higashiura N."/>
            <person name="Hirakawa H."/>
            <person name="Matsushita K."/>
        </authorList>
    </citation>
    <scope>NUCLEOTIDE SEQUENCE [LARGE SCALE GENOMIC DNA]</scope>
    <source>
        <strain evidence="9 10">HS-AP3</strain>
    </source>
</reference>
<dbReference type="PANTHER" id="PTHR36964:SF1">
    <property type="entry name" value="PROTEIN-METHIONINE-SULFOXIDE REDUCTASE HEME-BINDING SUBUNIT MSRQ"/>
    <property type="match status" value="1"/>
</dbReference>
<proteinExistence type="inferred from homology"/>
<dbReference type="PANTHER" id="PTHR36964">
    <property type="entry name" value="PROTEIN-METHIONINE-SULFOXIDE REDUCTASE HEME-BINDING SUBUNIT MSRQ"/>
    <property type="match status" value="1"/>
</dbReference>
<dbReference type="Pfam" id="PF01794">
    <property type="entry name" value="Ferric_reduct"/>
    <property type="match status" value="1"/>
</dbReference>
<feature type="domain" description="Ferric oxidoreductase" evidence="8">
    <location>
        <begin position="61"/>
        <end position="173"/>
    </location>
</feature>
<gene>
    <name evidence="7" type="primary">msrQ</name>
    <name evidence="9" type="ORF">Asru_0411_02</name>
</gene>
<protein>
    <recommendedName>
        <fullName evidence="7">Protein-methionine-sulfoxide reductase heme-binding subunit MsrQ</fullName>
    </recommendedName>
    <alternativeName>
        <fullName evidence="7">Flavocytochrome MsrQ</fullName>
    </alternativeName>
</protein>
<dbReference type="InterPro" id="IPR022837">
    <property type="entry name" value="MsrQ-like"/>
</dbReference>
<dbReference type="InterPro" id="IPR013130">
    <property type="entry name" value="Fe3_Rdtase_TM_dom"/>
</dbReference>
<dbReference type="GO" id="GO:0010181">
    <property type="term" value="F:FMN binding"/>
    <property type="evidence" value="ECO:0007669"/>
    <property type="project" value="UniProtKB-UniRule"/>
</dbReference>
<comment type="subcellular location">
    <subcellularLocation>
        <location evidence="7">Cell membrane</location>
        <topology evidence="7">Multi-pass membrane protein</topology>
    </subcellularLocation>
    <subcellularLocation>
        <location evidence="1">Membrane</location>
        <topology evidence="1">Multi-pass membrane protein</topology>
    </subcellularLocation>
</comment>